<dbReference type="Gene3D" id="3.30.1370.160">
    <property type="match status" value="1"/>
</dbReference>
<evidence type="ECO:0000256" key="1">
    <source>
        <dbReference type="PROSITE-ProRule" id="PRU00182"/>
    </source>
</evidence>
<keyword evidence="1" id="KW-0694">RNA-binding</keyword>
<dbReference type="RefSeq" id="WP_099983091.1">
    <property type="nucleotide sequence ID" value="NZ_BEWZ01000011.1"/>
</dbReference>
<dbReference type="PANTHER" id="PTHR13633">
    <property type="entry name" value="MITOCHONDRIAL TRANSCRIPTION RESCUE FACTOR 1"/>
    <property type="match status" value="1"/>
</dbReference>
<dbReference type="Gene3D" id="3.10.290.10">
    <property type="entry name" value="RNA-binding S4 domain"/>
    <property type="match status" value="1"/>
</dbReference>
<feature type="domain" description="RNA-binding S4" evidence="2">
    <location>
        <begin position="185"/>
        <end position="245"/>
    </location>
</feature>
<dbReference type="PANTHER" id="PTHR13633:SF3">
    <property type="entry name" value="MITOCHONDRIAL TRANSCRIPTION RESCUE FACTOR 1"/>
    <property type="match status" value="1"/>
</dbReference>
<dbReference type="Proteomes" id="UP000280759">
    <property type="component" value="Unassembled WGS sequence"/>
</dbReference>
<dbReference type="Pfam" id="PF17774">
    <property type="entry name" value="YlmH_RBD"/>
    <property type="match status" value="1"/>
</dbReference>
<evidence type="ECO:0000313" key="3">
    <source>
        <dbReference type="EMBL" id="VDC42900.1"/>
    </source>
</evidence>
<name>A0A2D4DPN9_STRCB</name>
<dbReference type="CDD" id="cd00165">
    <property type="entry name" value="S4"/>
    <property type="match status" value="1"/>
</dbReference>
<dbReference type="EMBL" id="UXEP01000018">
    <property type="protein sequence ID" value="VDC42900.1"/>
    <property type="molecule type" value="Genomic_DNA"/>
</dbReference>
<dbReference type="SMART" id="SM00363">
    <property type="entry name" value="S4"/>
    <property type="match status" value="1"/>
</dbReference>
<dbReference type="InterPro" id="IPR036986">
    <property type="entry name" value="S4_RNA-bd_sf"/>
</dbReference>
<dbReference type="Gene3D" id="3.30.70.330">
    <property type="match status" value="1"/>
</dbReference>
<accession>A0A2D4DPN9</accession>
<dbReference type="InterPro" id="IPR048443">
    <property type="entry name" value="RqcP2_N"/>
</dbReference>
<sequence>MVSHKELYQHFHQEEYPFIEKMSDMISRVDSHYLLEVTEFLNPREIAILKSLVASTDLKVFASTDYYPSEYGRVIIAPEYYDLDKNDFQMALVEVTYQAKFNQLTHGQILGTLMNELGIRRSLLGDIFIETGYAQLMISQQLLSYVLGTITKIARASVTLKEIPFDRLIKPHDDVQTVDIMVSSLRLDRLLATVLKQSRAQALKLIEADRVKVNYRLVNNVSDNLAIGDMVSIRGYGRFTLLTDNGLTKNGKYKLTLSKMMHK</sequence>
<evidence type="ECO:0000259" key="2">
    <source>
        <dbReference type="SMART" id="SM00363"/>
    </source>
</evidence>
<dbReference type="Pfam" id="PF21278">
    <property type="entry name" value="YlmH_1st"/>
    <property type="match status" value="1"/>
</dbReference>
<gene>
    <name evidence="3" type="ORF">FMV2238Y02_13740</name>
</gene>
<evidence type="ECO:0000313" key="4">
    <source>
        <dbReference type="Proteomes" id="UP000280759"/>
    </source>
</evidence>
<organism evidence="3 4">
    <name type="scientific">Streptococcus canis</name>
    <dbReference type="NCBI Taxonomy" id="1329"/>
    <lineage>
        <taxon>Bacteria</taxon>
        <taxon>Bacillati</taxon>
        <taxon>Bacillota</taxon>
        <taxon>Bacilli</taxon>
        <taxon>Lactobacillales</taxon>
        <taxon>Streptococcaceae</taxon>
        <taxon>Streptococcus</taxon>
    </lineage>
</organism>
<dbReference type="GO" id="GO:0003723">
    <property type="term" value="F:RNA binding"/>
    <property type="evidence" value="ECO:0007669"/>
    <property type="project" value="UniProtKB-KW"/>
</dbReference>
<proteinExistence type="predicted"/>
<dbReference type="AlphaFoldDB" id="A0A2D4DPN9"/>
<dbReference type="SUPFAM" id="SSF55174">
    <property type="entry name" value="Alpha-L RNA-binding motif"/>
    <property type="match status" value="1"/>
</dbReference>
<dbReference type="InterPro" id="IPR040591">
    <property type="entry name" value="RqcP2_RBD"/>
</dbReference>
<protein>
    <recommendedName>
        <fullName evidence="2">RNA-binding S4 domain-containing protein</fullName>
    </recommendedName>
</protein>
<keyword evidence="4" id="KW-1185">Reference proteome</keyword>
<dbReference type="Pfam" id="PF01479">
    <property type="entry name" value="S4"/>
    <property type="match status" value="1"/>
</dbReference>
<dbReference type="InterPro" id="IPR012677">
    <property type="entry name" value="Nucleotide-bd_a/b_plait_sf"/>
</dbReference>
<dbReference type="InterPro" id="IPR002942">
    <property type="entry name" value="S4_RNA-bd"/>
</dbReference>
<dbReference type="PROSITE" id="PS50889">
    <property type="entry name" value="S4"/>
    <property type="match status" value="1"/>
</dbReference>
<reference evidence="3 4" key="1">
    <citation type="submission" date="2018-10" db="EMBL/GenBank/DDBJ databases">
        <authorList>
            <consortium name="Molecular Microbiology and Infection Unit (UMMI)"/>
            <person name="Machado M."/>
        </authorList>
    </citation>
    <scope>NUCLEOTIDE SEQUENCE [LARGE SCALE GENOMIC DNA]</scope>
    <source>
        <strain evidence="3">FMV2238.02</strain>
    </source>
</reference>